<feature type="transmembrane region" description="Helical" evidence="1">
    <location>
        <begin position="132"/>
        <end position="149"/>
    </location>
</feature>
<keyword evidence="1" id="KW-1133">Transmembrane helix</keyword>
<dbReference type="AlphaFoldDB" id="A0A9C9JZ96"/>
<keyword evidence="1" id="KW-0812">Transmembrane</keyword>
<evidence type="ECO:0000256" key="1">
    <source>
        <dbReference type="SAM" id="Phobius"/>
    </source>
</evidence>
<comment type="caution">
    <text evidence="2">The sequence shown here is derived from an EMBL/GenBank/DDBJ whole genome shotgun (WGS) entry which is preliminary data.</text>
</comment>
<name>A0A9C9JZ96_UNCW3</name>
<proteinExistence type="predicted"/>
<evidence type="ECO:0000313" key="2">
    <source>
        <dbReference type="EMBL" id="HEC77514.1"/>
    </source>
</evidence>
<gene>
    <name evidence="2" type="ORF">ENI34_00040</name>
</gene>
<reference evidence="2" key="1">
    <citation type="journal article" date="2020" name="mSystems">
        <title>Genome- and Community-Level Interaction Insights into Carbon Utilization and Element Cycling Functions of Hydrothermarchaeota in Hydrothermal Sediment.</title>
        <authorList>
            <person name="Zhou Z."/>
            <person name="Liu Y."/>
            <person name="Xu W."/>
            <person name="Pan J."/>
            <person name="Luo Z.H."/>
            <person name="Li M."/>
        </authorList>
    </citation>
    <scope>NUCLEOTIDE SEQUENCE</scope>
    <source>
        <strain evidence="2">HyVt-388</strain>
    </source>
</reference>
<feature type="transmembrane region" description="Helical" evidence="1">
    <location>
        <begin position="7"/>
        <end position="26"/>
    </location>
</feature>
<protein>
    <submittedName>
        <fullName evidence="2">Uncharacterized protein</fullName>
    </submittedName>
</protein>
<dbReference type="EMBL" id="DRIG01000001">
    <property type="protein sequence ID" value="HEC77514.1"/>
    <property type="molecule type" value="Genomic_DNA"/>
</dbReference>
<feature type="transmembrane region" description="Helical" evidence="1">
    <location>
        <begin position="71"/>
        <end position="93"/>
    </location>
</feature>
<sequence>MKLKWRRLLWLVFIYLYSSIFFYNFLSPFKNWLLVYIYTMILIVWLGVEYYEKRLFFQSGYLPARLYPLPIRTLFALFFYSSFIIGNATMVWWQRNQIGLYPVLQIIGILLLIFSIVLRWGTFNKKTITSRNISVFYLSLMLLIISLSFGYGSQFLILYTIFIGMPLILWQRRLELTAYAKFEDFVHNELNINRIKSKNYAKLWNEYLEGKTKRRAEE</sequence>
<feature type="transmembrane region" description="Helical" evidence="1">
    <location>
        <begin position="99"/>
        <end position="120"/>
    </location>
</feature>
<evidence type="ECO:0000313" key="3">
    <source>
        <dbReference type="Proteomes" id="UP000885826"/>
    </source>
</evidence>
<organism evidence="2 3">
    <name type="scientific">candidate division WOR-3 bacterium</name>
    <dbReference type="NCBI Taxonomy" id="2052148"/>
    <lineage>
        <taxon>Bacteria</taxon>
        <taxon>Bacteria division WOR-3</taxon>
    </lineage>
</organism>
<accession>A0A9C9JZ96</accession>
<dbReference type="Proteomes" id="UP000885826">
    <property type="component" value="Unassembled WGS sequence"/>
</dbReference>
<keyword evidence="1" id="KW-0472">Membrane</keyword>
<feature type="transmembrane region" description="Helical" evidence="1">
    <location>
        <begin position="32"/>
        <end position="51"/>
    </location>
</feature>